<reference evidence="1 2" key="2">
    <citation type="submission" date="2008-10" db="EMBL/GenBank/DDBJ databases">
        <authorList>
            <person name="Fulton L."/>
            <person name="Clifton S."/>
            <person name="Fulton B."/>
            <person name="Xu J."/>
            <person name="Minx P."/>
            <person name="Pepin K.H."/>
            <person name="Johnson M."/>
            <person name="Bhonagiri V."/>
            <person name="Nash W.E."/>
            <person name="Mardis E.R."/>
            <person name="Wilson R.K."/>
        </authorList>
    </citation>
    <scope>NUCLEOTIDE SEQUENCE [LARGE SCALE GENOMIC DNA]</scope>
    <source>
        <strain evidence="1 2">ATCC 29098</strain>
    </source>
</reference>
<dbReference type="AlphaFoldDB" id="B6WT22"/>
<protein>
    <submittedName>
        <fullName evidence="1">Uncharacterized protein</fullName>
    </submittedName>
</protein>
<gene>
    <name evidence="1" type="ORF">DESPIG_01228</name>
</gene>
<evidence type="ECO:0000313" key="2">
    <source>
        <dbReference type="Proteomes" id="UP000003676"/>
    </source>
</evidence>
<dbReference type="EMBL" id="ABXU01000029">
    <property type="protein sequence ID" value="EEB33935.1"/>
    <property type="molecule type" value="Genomic_DNA"/>
</dbReference>
<comment type="caution">
    <text evidence="1">The sequence shown here is derived from an EMBL/GenBank/DDBJ whole genome shotgun (WGS) entry which is preliminary data.</text>
</comment>
<dbReference type="Proteomes" id="UP000003676">
    <property type="component" value="Unassembled WGS sequence"/>
</dbReference>
<organism evidence="1 2">
    <name type="scientific">Desulfovibrio piger ATCC 29098</name>
    <dbReference type="NCBI Taxonomy" id="411464"/>
    <lineage>
        <taxon>Bacteria</taxon>
        <taxon>Pseudomonadati</taxon>
        <taxon>Thermodesulfobacteriota</taxon>
        <taxon>Desulfovibrionia</taxon>
        <taxon>Desulfovibrionales</taxon>
        <taxon>Desulfovibrionaceae</taxon>
        <taxon>Desulfovibrio</taxon>
    </lineage>
</organism>
<name>B6WT22_9BACT</name>
<accession>B6WT22</accession>
<evidence type="ECO:0000313" key="1">
    <source>
        <dbReference type="EMBL" id="EEB33935.1"/>
    </source>
</evidence>
<proteinExistence type="predicted"/>
<dbReference type="HOGENOM" id="CLU_2805498_0_0_7"/>
<reference evidence="1 2" key="1">
    <citation type="submission" date="2008-10" db="EMBL/GenBank/DDBJ databases">
        <title>Draft genome sequence of Desulvovibrio piger (ATCC 29098).</title>
        <authorList>
            <person name="Sudarsanam P."/>
            <person name="Ley R."/>
            <person name="Guruge J."/>
            <person name="Turnbaugh P.J."/>
            <person name="Mahowald M."/>
            <person name="Liep D."/>
            <person name="Gordon J."/>
        </authorList>
    </citation>
    <scope>NUCLEOTIDE SEQUENCE [LARGE SCALE GENOMIC DNA]</scope>
    <source>
        <strain evidence="1 2">ATCC 29098</strain>
    </source>
</reference>
<sequence length="67" mass="7546">MMRNCVMDLHHHLCFLSHADQDSLSPLALSQRCSFQDCSVALPPPQEHSQGIKKAPYGALRTFRHDA</sequence>